<dbReference type="Proteomes" id="UP001347796">
    <property type="component" value="Unassembled WGS sequence"/>
</dbReference>
<accession>A0AAN8JBZ2</accession>
<dbReference type="InterPro" id="IPR056820">
    <property type="entry name" value="TEN_TTR-like"/>
</dbReference>
<feature type="region of interest" description="Disordered" evidence="12">
    <location>
        <begin position="1"/>
        <end position="43"/>
    </location>
</feature>
<feature type="disulfide bond" evidence="11">
    <location>
        <begin position="773"/>
        <end position="782"/>
    </location>
</feature>
<dbReference type="InterPro" id="IPR056822">
    <property type="entry name" value="TEN_NHL"/>
</dbReference>
<feature type="domain" description="EGF-like" evidence="14">
    <location>
        <begin position="545"/>
        <end position="581"/>
    </location>
</feature>
<keyword evidence="10 11" id="KW-1015">Disulfide bond</keyword>
<dbReference type="PROSITE" id="PS50026">
    <property type="entry name" value="EGF_3"/>
    <property type="match status" value="2"/>
</dbReference>
<dbReference type="Pfam" id="PF15636">
    <property type="entry name" value="Tox-GHH"/>
    <property type="match status" value="1"/>
</dbReference>
<dbReference type="Gene3D" id="2.120.10.30">
    <property type="entry name" value="TolB, C-terminal domain"/>
    <property type="match status" value="2"/>
</dbReference>
<evidence type="ECO:0000256" key="9">
    <source>
        <dbReference type="ARBA" id="ARBA00023136"/>
    </source>
</evidence>
<dbReference type="InterPro" id="IPR028916">
    <property type="entry name" value="Tox-GHH_dom"/>
</dbReference>
<dbReference type="Pfam" id="PF23093">
    <property type="entry name" value="GBD_Tenm3"/>
    <property type="match status" value="1"/>
</dbReference>
<name>A0AAN8JBZ2_PATCE</name>
<feature type="disulfide bond" evidence="11">
    <location>
        <begin position="571"/>
        <end position="580"/>
    </location>
</feature>
<dbReference type="PANTHER" id="PTHR11219">
    <property type="entry name" value="TENEURIN AND N-ACETYLGLUCOSAMINE-1-PHOSPHODIESTER ALPHA-N-ACETYLGLUCOSAMINIDASE"/>
    <property type="match status" value="1"/>
</dbReference>
<comment type="similarity">
    <text evidence="3">Belongs to the tenascin family. Teneurin subfamily.</text>
</comment>
<keyword evidence="4" id="KW-1003">Cell membrane</keyword>
<dbReference type="InterPro" id="IPR057627">
    <property type="entry name" value="FN-plug_TEN1-4"/>
</dbReference>
<evidence type="ECO:0000313" key="16">
    <source>
        <dbReference type="Proteomes" id="UP001347796"/>
    </source>
</evidence>
<evidence type="ECO:0000256" key="13">
    <source>
        <dbReference type="SAM" id="Phobius"/>
    </source>
</evidence>
<evidence type="ECO:0000256" key="1">
    <source>
        <dbReference type="ARBA" id="ARBA00004167"/>
    </source>
</evidence>
<dbReference type="GO" id="GO:0005886">
    <property type="term" value="C:plasma membrane"/>
    <property type="evidence" value="ECO:0007669"/>
    <property type="project" value="UniProtKB-SubCell"/>
</dbReference>
<evidence type="ECO:0000256" key="2">
    <source>
        <dbReference type="ARBA" id="ARBA00004236"/>
    </source>
</evidence>
<dbReference type="Gene3D" id="2.180.10.10">
    <property type="entry name" value="RHS repeat-associated core"/>
    <property type="match status" value="2"/>
</dbReference>
<reference evidence="15 16" key="1">
    <citation type="submission" date="2024-01" db="EMBL/GenBank/DDBJ databases">
        <title>The genome of the rayed Mediterranean limpet Patella caerulea (Linnaeus, 1758).</title>
        <authorList>
            <person name="Anh-Thu Weber A."/>
            <person name="Halstead-Nussloch G."/>
        </authorList>
    </citation>
    <scope>NUCLEOTIDE SEQUENCE [LARGE SCALE GENOMIC DNA]</scope>
    <source>
        <strain evidence="15">AATW-2023a</strain>
        <tissue evidence="15">Whole specimen</tissue>
    </source>
</reference>
<dbReference type="InterPro" id="IPR011042">
    <property type="entry name" value="6-blade_b-propeller_TolB-like"/>
</dbReference>
<protein>
    <recommendedName>
        <fullName evidence="14">EGF-like domain-containing protein</fullName>
    </recommendedName>
</protein>
<dbReference type="PROSITE" id="PS00022">
    <property type="entry name" value="EGF_1"/>
    <property type="match status" value="4"/>
</dbReference>
<dbReference type="EMBL" id="JAZGQO010000011">
    <property type="protein sequence ID" value="KAK6173151.1"/>
    <property type="molecule type" value="Genomic_DNA"/>
</dbReference>
<feature type="transmembrane region" description="Helical" evidence="13">
    <location>
        <begin position="319"/>
        <end position="344"/>
    </location>
</feature>
<dbReference type="PROSITE" id="PS01186">
    <property type="entry name" value="EGF_2"/>
    <property type="match status" value="3"/>
</dbReference>
<evidence type="ECO:0000256" key="6">
    <source>
        <dbReference type="ARBA" id="ARBA00022692"/>
    </source>
</evidence>
<evidence type="ECO:0000256" key="3">
    <source>
        <dbReference type="ARBA" id="ARBA00009385"/>
    </source>
</evidence>
<dbReference type="InterPro" id="IPR056823">
    <property type="entry name" value="TEN-like_YD-shell"/>
</dbReference>
<dbReference type="InterPro" id="IPR051216">
    <property type="entry name" value="Teneurin"/>
</dbReference>
<comment type="subcellular location">
    <subcellularLocation>
        <location evidence="2">Cell membrane</location>
    </subcellularLocation>
    <subcellularLocation>
        <location evidence="1">Membrane</location>
        <topology evidence="1">Single-pass membrane protein</topology>
    </subcellularLocation>
</comment>
<dbReference type="InterPro" id="IPR057629">
    <property type="entry name" value="Teneurin1-4_GBD"/>
</dbReference>
<proteinExistence type="inferred from homology"/>
<feature type="compositionally biased region" description="Pro residues" evidence="12">
    <location>
        <begin position="153"/>
        <end position="168"/>
    </location>
</feature>
<sequence>MDGVHNHTGRQKPQPRSQRRSRLRNRGSQTCSSSDEEFYSDDNLRPYEEVKIAHHDKKLTGLGLTPDEHAVSPIGRNNSGHARAYSYMSGSDEEIDSPKPSAVPLLGRNGAFQPVIRSPDPIYGDQRIKIAQTSESEEDNRHPVRRCSRTGSIPPPTLPPPPPPPPIEDIPQRSPGPLRHKQFGPSVRGNYSDAESLRRQHLMETEGDFEPPYLVQADVQPRFPRTVPRSGSVPATRISELESNPYHDCSGFSDTYPCHYPNGDQPVVFQNNIERQSAYPQFGLPTIPMGAYPPPTDYNYYSKFSSASNRMKKHLKQRCTWRCTALILLMTCVALLACTVYFAVKSMYEEKVAKEQQLEKCQRGLNGAFNSSNKKPHQGADSMSNFPILTTLPPSIPKPVKLGQTLQHEIPAKSFWTTRLARDKDGFIKLNFSLSESAILGVYGRRSVSPSHAQFDFFKVVEGQRIQSRQKRSLYDKNHSNGRETGMVEFLKAGTWYLALFNDNTKKETVSFMVDVTEVQTGCEGNCHGHGECINGQCQCFNGYTKDDCSQQTCPEICKGNGIYVRGECSCHPGWKGQECELKENQCEVPNCNGNGHCINGQCVCFQGFQGLDCGIVDCVLPNCSGNGVCMHGECICFKGFKGRECSIPDKINITQVCAKDCSGHGVFDVEAGTCVCERHFTGDDCQTEVCRLECYHGYCKNQRCVCNEGWSGALCDQIQCDHRCNAHGFCNNGTCVCRKGWNGRHCTMDGCPSACSNHGECQHFQDGWQCNCQDGWKGKACNIAMEAKCSDTLDNDNDGLLDCLDPDCCKSAACKTSKFCKSSPEPEEILLSKQSTSTTASFFDKMRFLIEENSVQTYAMKNSFNETQVSVIRGRVTTKDGTPLISVRVGVVTQPLYGYTLSREKGVFDILVNGGGSVKLEFIRQPFGTKTASVLVPWNQIITMGTVVMTLRDEPESIADPALCSVEHEHYLLRPIVLSTWQHTQLGACPERSTIIPESQVLQESLDISGTDVHLVYHSSESPGYMSLIMIQMTPAKIPPKLSLVHLKVSVDGVVTEKVFEADPNLKYTYSWNRKNVFNQKVYGIVTARVNVGYRYENCEYIFWETRSTTLNGFDLTSSEIGGWNLDIHHTYNFQEGILHKGDGTNIYLKEKPKKIINILGSGNRRQLDCTGCNGKALDNRLLAPVALASGLDGSLYVGDYNFIRKLSPEREEIASILEMSTKSVPYKFYMTVSPVDGKLYISDYMFHKVIRVKTMGPVRDLRENLEDVAGNGEECTPGEVDLCGDGTTATLARLRYPKGIAINKDGVIYIADGPNIRRITTDGIINTLIGTQEQLRQWTPMPCDDILPAESVSLKWPTALAIDPLDDTLHILDQGIVLKLTKDYKLVTVAGRPVYCPPRQISFLPAGVLNDDEQASNIADHVTLVSPATITFGPHGDLYIVESDTHHINRVRVVTTDGHIHHFAGTKSKCDCRKISCKCYDAKERLAAQALFSTPTSVTVTPDGIMHIADMGNFRIFSIVSELPSQNIRREYEVVSPETQEIYIFNRYGQHKHTINIMTNQYMYNYTYNVNSFYGKLTRVTDTSGNSIQIKRRYDTRVEELITPSGDKCDLLLDNLGRLYSFTAPDNTTATFTYMASTGLLESKHTSYGKVFMYKYDNMGRLLRISQPTGEITQLKTDVNTTGSIVHVTTDSSDVVAMATYGSVQSVMHGSTQTKVTYLPDGAVIVLFPSNLTVALETGGHPIMENEHRMHFKRKVIIPDAYMHRMEWRFYLRRKGRTRQSRIIDKIGQRMRVGASFARHGTMHVSHGEEFKEKALLINGENLLTVEYDRNAHMETIMDKDLREILTIVYEKTGLPTHFIPATGHNAMNITYSSRGDITRWQYGEMLEDRKYNEKGLLIERMATNGAQFRYFYRYGAKKPTDVILPSGKQYLFHHDVQGNLHSVTTPVLGKHQFHTVLSVGIQRMLYIPPGIVLPFIMDYDTNGKLLRVLHPGDTKRVHYRYNNHFQVSKVIFDETDVSFTYNSKVQRMASAKLLSRGYSCVLQYDYISSLVKSYTLHFPQDPTLQGINITLVYDNNFRLAESVARLTNNISMTNMLSYSSITGKLNSIKDIVIDWPSQERQVLTNADFKTTREYDNYGRLQEIKMEFAGNIRYMLHINYDHMNLVHQWRRRIGQTDSMAMEYIYDIDSNMVDVLVEGKSAWKYGYDANGNINKITDVGITKEMEFDVGDRITRFGELRYKFDEDGFMAQRGFEHLSFNSLGQLTTISHTRQHKFSYFYDPQGRLAVQRDQFGKVMQYFYANVLSPQQITHTYNHTSGEMTQYFFDTQGHLVAMERKSNTYYIASDPNGSPLVVFDSRGFVVKQCGYNPLGLQESDSNPNFELSFGFQSLLYNPVTQIAMKNKRPYDTLTGHWLSPDYQHVFKKLDTVISEPEILNAYQNRHLLNTHLKSHQYPRLDLHDWLNVLGYDVYSLAPEVDYTGDLHPNKCDRDLQLLPSSSAFECTFKRDMNNLLTLTTVPRSKITPLQNLAKETPSPFTSIFGDGVTVSIINGRVHINIADIATELSRKIATVLLNGSEVVNLQFTIRGKDVHYFVKPSYAEADDDLRTLGIHSNLVTFENGINVSVQRGHGHRTGRSRDEVDVRIHGNHSVINIRYGTNIDQEHKRILLHAKDRAVRQLWSSEKYLLKNSLPSHYQWTEQEIRELVSGGQVPAYEGQYIRDTDNYPELADDCNNIQLVKSGR</sequence>
<dbReference type="Pfam" id="PF25024">
    <property type="entry name" value="EGF_TEN"/>
    <property type="match status" value="1"/>
</dbReference>
<dbReference type="Gene3D" id="2.10.25.10">
    <property type="entry name" value="Laminin"/>
    <property type="match status" value="5"/>
</dbReference>
<dbReference type="SUPFAM" id="SSF101898">
    <property type="entry name" value="NHL repeat"/>
    <property type="match status" value="1"/>
</dbReference>
<evidence type="ECO:0000256" key="4">
    <source>
        <dbReference type="ARBA" id="ARBA00022475"/>
    </source>
</evidence>
<dbReference type="SMART" id="SM00181">
    <property type="entry name" value="EGF"/>
    <property type="match status" value="8"/>
</dbReference>
<keyword evidence="8 13" id="KW-1133">Transmembrane helix</keyword>
<dbReference type="GO" id="GO:0008045">
    <property type="term" value="P:motor neuron axon guidance"/>
    <property type="evidence" value="ECO:0007669"/>
    <property type="project" value="TreeGrafter"/>
</dbReference>
<evidence type="ECO:0000313" key="15">
    <source>
        <dbReference type="EMBL" id="KAK6173151.1"/>
    </source>
</evidence>
<feature type="domain" description="EGF-like" evidence="14">
    <location>
        <begin position="748"/>
        <end position="783"/>
    </location>
</feature>
<evidence type="ECO:0000259" key="14">
    <source>
        <dbReference type="PROSITE" id="PS50026"/>
    </source>
</evidence>
<dbReference type="InterPro" id="IPR000742">
    <property type="entry name" value="EGF"/>
</dbReference>
<evidence type="ECO:0000256" key="12">
    <source>
        <dbReference type="SAM" id="MobiDB-lite"/>
    </source>
</evidence>
<evidence type="ECO:0000256" key="10">
    <source>
        <dbReference type="ARBA" id="ARBA00023157"/>
    </source>
</evidence>
<comment type="caution">
    <text evidence="15">The sequence shown here is derived from an EMBL/GenBank/DDBJ whole genome shotgun (WGS) entry which is preliminary data.</text>
</comment>
<evidence type="ECO:0000256" key="7">
    <source>
        <dbReference type="ARBA" id="ARBA00022737"/>
    </source>
</evidence>
<keyword evidence="5 11" id="KW-0245">EGF-like domain</keyword>
<evidence type="ECO:0000256" key="8">
    <source>
        <dbReference type="ARBA" id="ARBA00022989"/>
    </source>
</evidence>
<dbReference type="PANTHER" id="PTHR11219:SF69">
    <property type="entry name" value="TENEURIN-A"/>
    <property type="match status" value="1"/>
</dbReference>
<dbReference type="Pfam" id="PF25023">
    <property type="entry name" value="TEN_YD-shell"/>
    <property type="match status" value="1"/>
</dbReference>
<feature type="region of interest" description="Disordered" evidence="12">
    <location>
        <begin position="70"/>
        <end position="191"/>
    </location>
</feature>
<keyword evidence="7" id="KW-0677">Repeat</keyword>
<comment type="caution">
    <text evidence="11">Lacks conserved residue(s) required for the propagation of feature annotation.</text>
</comment>
<dbReference type="Pfam" id="PF23538">
    <property type="entry name" value="Teneurin_ABD"/>
    <property type="match status" value="1"/>
</dbReference>
<dbReference type="Gene3D" id="2.60.120.260">
    <property type="entry name" value="Galactose-binding domain-like"/>
    <property type="match status" value="1"/>
</dbReference>
<dbReference type="CDD" id="cd00054">
    <property type="entry name" value="EGF_CA"/>
    <property type="match status" value="1"/>
</dbReference>
<keyword evidence="9 13" id="KW-0472">Membrane</keyword>
<dbReference type="Pfam" id="PF25020">
    <property type="entry name" value="TTR_TEN1-4"/>
    <property type="match status" value="1"/>
</dbReference>
<gene>
    <name evidence="15" type="ORF">SNE40_016661</name>
</gene>
<organism evidence="15 16">
    <name type="scientific">Patella caerulea</name>
    <name type="common">Rayed Mediterranean limpet</name>
    <dbReference type="NCBI Taxonomy" id="87958"/>
    <lineage>
        <taxon>Eukaryota</taxon>
        <taxon>Metazoa</taxon>
        <taxon>Spiralia</taxon>
        <taxon>Lophotrochozoa</taxon>
        <taxon>Mollusca</taxon>
        <taxon>Gastropoda</taxon>
        <taxon>Patellogastropoda</taxon>
        <taxon>Patelloidea</taxon>
        <taxon>Patellidae</taxon>
        <taxon>Patella</taxon>
    </lineage>
</organism>
<keyword evidence="6 13" id="KW-0812">Transmembrane</keyword>
<dbReference type="Pfam" id="PF24329">
    <property type="entry name" value="FN-plug_TEN1-4"/>
    <property type="match status" value="1"/>
</dbReference>
<evidence type="ECO:0000256" key="11">
    <source>
        <dbReference type="PROSITE-ProRule" id="PRU00076"/>
    </source>
</evidence>
<keyword evidence="16" id="KW-1185">Reference proteome</keyword>
<dbReference type="SUPFAM" id="SSF63829">
    <property type="entry name" value="Calcium-dependent phosphotriesterase"/>
    <property type="match status" value="1"/>
</dbReference>
<dbReference type="Pfam" id="PF25021">
    <property type="entry name" value="TEN_NHL"/>
    <property type="match status" value="1"/>
</dbReference>
<evidence type="ECO:0000256" key="5">
    <source>
        <dbReference type="ARBA" id="ARBA00022536"/>
    </source>
</evidence>
<feature type="disulfide bond" evidence="11">
    <location>
        <begin position="752"/>
        <end position="762"/>
    </location>
</feature>